<dbReference type="CDD" id="cd02947">
    <property type="entry name" value="TRX_family"/>
    <property type="match status" value="1"/>
</dbReference>
<dbReference type="Pfam" id="PF00085">
    <property type="entry name" value="Thioredoxin"/>
    <property type="match status" value="1"/>
</dbReference>
<dbReference type="InterPro" id="IPR013766">
    <property type="entry name" value="Thioredoxin_domain"/>
</dbReference>
<keyword evidence="2" id="KW-1015">Disulfide bond</keyword>
<dbReference type="PANTHER" id="PTHR45663:SF11">
    <property type="entry name" value="GEO12009P1"/>
    <property type="match status" value="1"/>
</dbReference>
<dbReference type="GO" id="GO:0005737">
    <property type="term" value="C:cytoplasm"/>
    <property type="evidence" value="ECO:0007669"/>
    <property type="project" value="TreeGrafter"/>
</dbReference>
<evidence type="ECO:0000259" key="4">
    <source>
        <dbReference type="PROSITE" id="PS51352"/>
    </source>
</evidence>
<evidence type="ECO:0000256" key="1">
    <source>
        <dbReference type="ARBA" id="ARBA00008987"/>
    </source>
</evidence>
<dbReference type="Gene3D" id="3.40.30.10">
    <property type="entry name" value="Glutaredoxin"/>
    <property type="match status" value="1"/>
</dbReference>
<accession>A0AB39HRR3</accession>
<dbReference type="InterPro" id="IPR036249">
    <property type="entry name" value="Thioredoxin-like_sf"/>
</dbReference>
<organism evidence="5">
    <name type="scientific">Ornithinibacillus sp. 4-3</name>
    <dbReference type="NCBI Taxonomy" id="3231488"/>
    <lineage>
        <taxon>Bacteria</taxon>
        <taxon>Bacillati</taxon>
        <taxon>Bacillota</taxon>
        <taxon>Bacilli</taxon>
        <taxon>Bacillales</taxon>
        <taxon>Bacillaceae</taxon>
        <taxon>Ornithinibacillus</taxon>
    </lineage>
</organism>
<dbReference type="PROSITE" id="PS51352">
    <property type="entry name" value="THIOREDOXIN_2"/>
    <property type="match status" value="1"/>
</dbReference>
<proteinExistence type="inferred from homology"/>
<evidence type="ECO:0000256" key="3">
    <source>
        <dbReference type="ARBA" id="ARBA00023284"/>
    </source>
</evidence>
<gene>
    <name evidence="5" type="ORF">AB4Y30_05680</name>
</gene>
<keyword evidence="3" id="KW-0676">Redox-active center</keyword>
<protein>
    <submittedName>
        <fullName evidence="5">Thioredoxin family protein</fullName>
    </submittedName>
</protein>
<sequence>MKNKMLLIVGAIVLLFAALYFVVNYKNEQAVEKSGNPYEKDRLNQATIDQLNDPLYQNQILPEDLEEKIENNEDVTVYFYSPVCVHCQRTTPILVPVAEELDVDVVKLNLLEFEEPWNTYDIEGTPTIIHYSNGEEVARLSGEKNEEQIREFLDIYAVQ</sequence>
<feature type="domain" description="Thioredoxin" evidence="4">
    <location>
        <begin position="37"/>
        <end position="158"/>
    </location>
</feature>
<dbReference type="SUPFAM" id="SSF52833">
    <property type="entry name" value="Thioredoxin-like"/>
    <property type="match status" value="1"/>
</dbReference>
<dbReference type="PANTHER" id="PTHR45663">
    <property type="entry name" value="GEO12009P1"/>
    <property type="match status" value="1"/>
</dbReference>
<comment type="similarity">
    <text evidence="1">Belongs to the thioredoxin family.</text>
</comment>
<dbReference type="AlphaFoldDB" id="A0AB39HRR3"/>
<evidence type="ECO:0000256" key="2">
    <source>
        <dbReference type="ARBA" id="ARBA00023157"/>
    </source>
</evidence>
<dbReference type="RefSeq" id="WP_368654521.1">
    <property type="nucleotide sequence ID" value="NZ_CP162599.1"/>
</dbReference>
<dbReference type="EMBL" id="CP162599">
    <property type="protein sequence ID" value="XDK33843.1"/>
    <property type="molecule type" value="Genomic_DNA"/>
</dbReference>
<evidence type="ECO:0000313" key="5">
    <source>
        <dbReference type="EMBL" id="XDK33843.1"/>
    </source>
</evidence>
<name>A0AB39HRR3_9BACI</name>
<reference evidence="5" key="1">
    <citation type="submission" date="2024-07" db="EMBL/GenBank/DDBJ databases">
        <title>Halotolerant mesophilic bacterium Ornithinibacillus sp. 4-3, sp. nov., isolated from soil.</title>
        <authorList>
            <person name="Sidarenka A.V."/>
            <person name="Guliayeva D.E."/>
            <person name="Leanovich S.I."/>
            <person name="Hileuskaya K.S."/>
            <person name="Akhremchuk A.E."/>
            <person name="Sikolenko M.A."/>
            <person name="Valentovich L.N."/>
        </authorList>
    </citation>
    <scope>NUCLEOTIDE SEQUENCE</scope>
    <source>
        <strain evidence="5">4-3</strain>
    </source>
</reference>
<dbReference type="GO" id="GO:0015035">
    <property type="term" value="F:protein-disulfide reductase activity"/>
    <property type="evidence" value="ECO:0007669"/>
    <property type="project" value="TreeGrafter"/>
</dbReference>